<dbReference type="SUPFAM" id="SSF56935">
    <property type="entry name" value="Porins"/>
    <property type="match status" value="1"/>
</dbReference>
<dbReference type="Gene3D" id="2.40.170.20">
    <property type="entry name" value="TonB-dependent receptor, beta-barrel domain"/>
    <property type="match status" value="1"/>
</dbReference>
<evidence type="ECO:0000256" key="1">
    <source>
        <dbReference type="ARBA" id="ARBA00004571"/>
    </source>
</evidence>
<name>E4MRW6_CAPOC</name>
<feature type="chain" id="PRO_5003185905" evidence="8">
    <location>
        <begin position="21"/>
        <end position="1118"/>
    </location>
</feature>
<keyword evidence="4 7" id="KW-0812">Transmembrane</keyword>
<dbReference type="HOGENOM" id="CLU_004317_0_1_10"/>
<evidence type="ECO:0000313" key="11">
    <source>
        <dbReference type="Proteomes" id="UP000005391"/>
    </source>
</evidence>
<dbReference type="Pfam" id="PF07715">
    <property type="entry name" value="Plug"/>
    <property type="match status" value="1"/>
</dbReference>
<dbReference type="InterPro" id="IPR008969">
    <property type="entry name" value="CarboxyPept-like_regulatory"/>
</dbReference>
<keyword evidence="5 7" id="KW-0472">Membrane</keyword>
<gene>
    <name evidence="10" type="ORF">HMPREF1977_1126</name>
</gene>
<evidence type="ECO:0000256" key="5">
    <source>
        <dbReference type="ARBA" id="ARBA00023136"/>
    </source>
</evidence>
<dbReference type="Pfam" id="PF13715">
    <property type="entry name" value="CarbopepD_reg_2"/>
    <property type="match status" value="1"/>
</dbReference>
<dbReference type="NCBIfam" id="TIGR04056">
    <property type="entry name" value="OMP_RagA_SusC"/>
    <property type="match status" value="1"/>
</dbReference>
<protein>
    <submittedName>
        <fullName evidence="10">TonB-linked outer membrane protein, SusC/RagA family</fullName>
    </submittedName>
</protein>
<evidence type="ECO:0000256" key="7">
    <source>
        <dbReference type="PROSITE-ProRule" id="PRU01360"/>
    </source>
</evidence>
<dbReference type="SUPFAM" id="SSF49464">
    <property type="entry name" value="Carboxypeptidase regulatory domain-like"/>
    <property type="match status" value="1"/>
</dbReference>
<keyword evidence="3 7" id="KW-1134">Transmembrane beta strand</keyword>
<dbReference type="InterPro" id="IPR012910">
    <property type="entry name" value="Plug_dom"/>
</dbReference>
<proteinExistence type="inferred from homology"/>
<dbReference type="NCBIfam" id="TIGR04057">
    <property type="entry name" value="SusC_RagA_signa"/>
    <property type="match status" value="1"/>
</dbReference>
<keyword evidence="6 7" id="KW-0998">Cell outer membrane</keyword>
<dbReference type="PROSITE" id="PS52016">
    <property type="entry name" value="TONB_DEPENDENT_REC_3"/>
    <property type="match status" value="1"/>
</dbReference>
<dbReference type="EMBL" id="AEOH01000033">
    <property type="protein sequence ID" value="EFS97528.1"/>
    <property type="molecule type" value="Genomic_DNA"/>
</dbReference>
<keyword evidence="2 7" id="KW-0813">Transport</keyword>
<comment type="caution">
    <text evidence="10">The sequence shown here is derived from an EMBL/GenBank/DDBJ whole genome shotgun (WGS) entry which is preliminary data.</text>
</comment>
<dbReference type="InterPro" id="IPR023996">
    <property type="entry name" value="TonB-dep_OMP_SusC/RagA"/>
</dbReference>
<evidence type="ECO:0000259" key="9">
    <source>
        <dbReference type="Pfam" id="PF07715"/>
    </source>
</evidence>
<keyword evidence="8" id="KW-0732">Signal</keyword>
<accession>E4MRW6</accession>
<organism evidence="10 11">
    <name type="scientific">Capnocytophaga ochracea F0287</name>
    <dbReference type="NCBI Taxonomy" id="873517"/>
    <lineage>
        <taxon>Bacteria</taxon>
        <taxon>Pseudomonadati</taxon>
        <taxon>Bacteroidota</taxon>
        <taxon>Flavobacteriia</taxon>
        <taxon>Flavobacteriales</taxon>
        <taxon>Flavobacteriaceae</taxon>
        <taxon>Capnocytophaga</taxon>
    </lineage>
</organism>
<sequence length="1118" mass="125983">MMNKLSYIFLFLLVSLSVSAQTFTLKGTVKETNGIPLLGATIVVKESHIGTSTDMEGHFSIKAQVGQTLEVSYVGMKTQRLKIKEESLQIILQEEAQALEGVVLTGYQKIQNRVFTGAAASVKMDNIKMEGVADISRMLEGRVAGLSIQNVTGSFGSAPRINIRGGASIIGNVQPLWVIDGAIYEDLVSLSLDQLVSGDAVTLVSSAIAGLNATDIEDIQVLKDASATSMYGARALNGVIVITTKSGKRDTPNRITYSYEQSFRNIPSYKDFDLLNSQETMSLLQEMNSKGYFNLQNTLYGRRSGIYYHWYKGVSTINPNTGNYYYPNTPAAQAAFMKEREYANTDWFKHLFSINPIRSHTITFSGGGKNSTSYASLGYYHDSGWTITDNVKRITANLKNTFYINDQLKATFTAVGNLRSQKAPGTFAQRKNTAVGAFERDFDINPFSYALGTSRTLRPKDAQGNLEYYRNNWAPFNILEEYRNNYMKIDVLDFKVQAEASYKVNPHLEVTALVSARQAQTQSSHYITENSNVIKAFRANETPQVAKDNIYLLKNKDNPLAPPQIALTNGGIFNKTETSLKSYMGRLAVDYHRTLHEDHDLKAFGFAEIRYADRTVTPFQGYGIQYDRGNQVFTNPLIFQKLLNEGNNYFALTEKYDRGITFSASGTYGYKGKYIANAVLNYEGSNTAGRGTRSRWLPTWNVGAKWNIDREDFFNSKNISTLALRASYGLTAKMNEQAINSYSVFQNYVQNRYRFSDRENALRLQHLENRDLTWEKMYELNLGVDAGFFDNRISMSVDVYQRNSFDLIDLIRTSGIGGEYYKYANFGDMRTRGIELSLNTKNIQQKDFQWATTISFSYMNQKITRLLNTPNTFDMVSGTGRGNIVGYPKGSLFSFNYQGVNHQGLPTFDFGLYPLNNRPNANVVGADFLDTKYSKSYLIYHGSVEPNVIAGLSNTFTYKNWEASFFISAQAGNKIRLNPTFDPAFGDLNVFSKEYYNRWLHPYDELRTEVPSLPSQSLMELIGKENIERAYNTYNYSQNRVADGSFVRMKSISLGYRVPKKALERYGMSSLTVRAQATNPFLIYSDSKLNGQDPEYYKSGGVSLPTPKQYTLSFQIGF</sequence>
<dbReference type="InterPro" id="IPR039426">
    <property type="entry name" value="TonB-dep_rcpt-like"/>
</dbReference>
<feature type="signal peptide" evidence="8">
    <location>
        <begin position="1"/>
        <end position="20"/>
    </location>
</feature>
<dbReference type="InterPro" id="IPR037066">
    <property type="entry name" value="Plug_dom_sf"/>
</dbReference>
<evidence type="ECO:0000313" key="10">
    <source>
        <dbReference type="EMBL" id="EFS97528.1"/>
    </source>
</evidence>
<evidence type="ECO:0000256" key="6">
    <source>
        <dbReference type="ARBA" id="ARBA00023237"/>
    </source>
</evidence>
<evidence type="ECO:0000256" key="2">
    <source>
        <dbReference type="ARBA" id="ARBA00022448"/>
    </source>
</evidence>
<feature type="domain" description="TonB-dependent receptor plug" evidence="9">
    <location>
        <begin position="116"/>
        <end position="239"/>
    </location>
</feature>
<evidence type="ECO:0000256" key="4">
    <source>
        <dbReference type="ARBA" id="ARBA00022692"/>
    </source>
</evidence>
<dbReference type="eggNOG" id="COG1629">
    <property type="taxonomic scope" value="Bacteria"/>
</dbReference>
<comment type="similarity">
    <text evidence="7">Belongs to the TonB-dependent receptor family.</text>
</comment>
<evidence type="ECO:0000256" key="3">
    <source>
        <dbReference type="ARBA" id="ARBA00022452"/>
    </source>
</evidence>
<evidence type="ECO:0000256" key="8">
    <source>
        <dbReference type="SAM" id="SignalP"/>
    </source>
</evidence>
<dbReference type="AlphaFoldDB" id="E4MRW6"/>
<dbReference type="Gene3D" id="2.170.130.10">
    <property type="entry name" value="TonB-dependent receptor, plug domain"/>
    <property type="match status" value="1"/>
</dbReference>
<dbReference type="InterPro" id="IPR023997">
    <property type="entry name" value="TonB-dep_OMP_SusC/RagA_CS"/>
</dbReference>
<comment type="subcellular location">
    <subcellularLocation>
        <location evidence="1 7">Cell outer membrane</location>
        <topology evidence="1 7">Multi-pass membrane protein</topology>
    </subcellularLocation>
</comment>
<dbReference type="InterPro" id="IPR036942">
    <property type="entry name" value="Beta-barrel_TonB_sf"/>
</dbReference>
<dbReference type="Proteomes" id="UP000005391">
    <property type="component" value="Unassembled WGS sequence"/>
</dbReference>
<dbReference type="GO" id="GO:0009279">
    <property type="term" value="C:cell outer membrane"/>
    <property type="evidence" value="ECO:0007669"/>
    <property type="project" value="UniProtKB-SubCell"/>
</dbReference>
<reference evidence="10 11" key="1">
    <citation type="submission" date="2010-10" db="EMBL/GenBank/DDBJ databases">
        <authorList>
            <person name="Muzny D."/>
            <person name="Qin X."/>
            <person name="Deng J."/>
            <person name="Jiang H."/>
            <person name="Liu Y."/>
            <person name="Qu J."/>
            <person name="Song X.-Z."/>
            <person name="Zhang L."/>
            <person name="Thornton R."/>
            <person name="Coyle M."/>
            <person name="Francisco L."/>
            <person name="Jackson L."/>
            <person name="Javaid M."/>
            <person name="Korchina V."/>
            <person name="Kovar C."/>
            <person name="Mata R."/>
            <person name="Mathew T."/>
            <person name="Ngo R."/>
            <person name="Nguyen L."/>
            <person name="Nguyen N."/>
            <person name="Okwuonu G."/>
            <person name="Ongeri F."/>
            <person name="Pham C."/>
            <person name="Simmons D."/>
            <person name="Wilczek-Boney K."/>
            <person name="Hale W."/>
            <person name="Jakkamsetti A."/>
            <person name="Pham P."/>
            <person name="Ruth R."/>
            <person name="San Lucas F."/>
            <person name="Warren J."/>
            <person name="Zhang J."/>
            <person name="Zhao Z."/>
            <person name="Zhou C."/>
            <person name="Zhu D."/>
            <person name="Lee S."/>
            <person name="Bess C."/>
            <person name="Blankenburg K."/>
            <person name="Forbes L."/>
            <person name="Fu Q."/>
            <person name="Gubbala S."/>
            <person name="Hirani K."/>
            <person name="Jayaseelan J.C."/>
            <person name="Lara F."/>
            <person name="Munidasa M."/>
            <person name="Palculict T."/>
            <person name="Patil S."/>
            <person name="Pu L.-L."/>
            <person name="Saada N."/>
            <person name="Tang L."/>
            <person name="Weissenberger G."/>
            <person name="Zhu Y."/>
            <person name="Hemphill L."/>
            <person name="Shang Y."/>
            <person name="Youmans B."/>
            <person name="Ayvaz T."/>
            <person name="Ross M."/>
            <person name="Santibanez J."/>
            <person name="Aqrawi P."/>
            <person name="Gross S."/>
            <person name="Joshi V."/>
            <person name="Fowler G."/>
            <person name="Nazareth L."/>
            <person name="Reid J."/>
            <person name="Worley K."/>
            <person name="Petrosino J."/>
            <person name="Highlander S."/>
            <person name="Gibbs R."/>
        </authorList>
    </citation>
    <scope>NUCLEOTIDE SEQUENCE [LARGE SCALE GENOMIC DNA]</scope>
    <source>
        <strain evidence="10 11">F0287</strain>
    </source>
</reference>